<accession>A0ABY9KUC1</accession>
<keyword evidence="2" id="KW-1185">Reference proteome</keyword>
<proteinExistence type="predicted"/>
<protein>
    <recommendedName>
        <fullName evidence="3">WXG100 family type VII secretion target</fullName>
    </recommendedName>
</protein>
<evidence type="ECO:0000313" key="1">
    <source>
        <dbReference type="EMBL" id="WLV24295.1"/>
    </source>
</evidence>
<gene>
    <name evidence="1" type="ORF">QR721_11715</name>
</gene>
<dbReference type="Proteomes" id="UP001180087">
    <property type="component" value="Chromosome"/>
</dbReference>
<dbReference type="EMBL" id="CP129113">
    <property type="protein sequence ID" value="WLV24295.1"/>
    <property type="molecule type" value="Genomic_DNA"/>
</dbReference>
<evidence type="ECO:0000313" key="2">
    <source>
        <dbReference type="Proteomes" id="UP001180087"/>
    </source>
</evidence>
<evidence type="ECO:0008006" key="3">
    <source>
        <dbReference type="Google" id="ProtNLM"/>
    </source>
</evidence>
<name>A0ABY9KUC1_9BACI</name>
<sequence length="100" mass="11421">MADKVEINESELNGIRAAAKGIQDCLSRTHTQCKTLQSYVASAEWSGKNRDAFYTYLNILEQFHGSLHDISKKQVEALNNLLDYFDDYHANGEVRKVRNL</sequence>
<organism evidence="1 2">
    <name type="scientific">Aciduricibacillus chroicocephali</name>
    <dbReference type="NCBI Taxonomy" id="3054939"/>
    <lineage>
        <taxon>Bacteria</taxon>
        <taxon>Bacillati</taxon>
        <taxon>Bacillota</taxon>
        <taxon>Bacilli</taxon>
        <taxon>Bacillales</taxon>
        <taxon>Bacillaceae</taxon>
        <taxon>Aciduricibacillus</taxon>
    </lineage>
</organism>
<reference evidence="1" key="1">
    <citation type="submission" date="2023-06" db="EMBL/GenBank/DDBJ databases">
        <title>A Treasure from Seagulls: Isolation and Description of Aciduricobacillus qingdaonensis gen. nov., sp. nov., a Rare Obligately Uric Acid-utilizing Member in the Family Bacillaceae.</title>
        <authorList>
            <person name="Liu W."/>
            <person name="Wang B."/>
        </authorList>
    </citation>
    <scope>NUCLEOTIDE SEQUENCE</scope>
    <source>
        <strain evidence="1">44XB</strain>
    </source>
</reference>
<dbReference type="RefSeq" id="WP_348027172.1">
    <property type="nucleotide sequence ID" value="NZ_CP129113.1"/>
</dbReference>